<dbReference type="InterPro" id="IPR051609">
    <property type="entry name" value="NmrA/Isoflavone_reductase-like"/>
</dbReference>
<comment type="similarity">
    <text evidence="1">Belongs to the NmrA-type oxidoreductase family. Isoflavone reductase subfamily.</text>
</comment>
<dbReference type="InterPro" id="IPR036291">
    <property type="entry name" value="NAD(P)-bd_dom_sf"/>
</dbReference>
<dbReference type="OrthoDB" id="9984533at2759"/>
<dbReference type="AlphaFoldDB" id="A0A9P3B8B4"/>
<dbReference type="SUPFAM" id="SSF81383">
    <property type="entry name" value="F-box domain"/>
    <property type="match status" value="1"/>
</dbReference>
<evidence type="ECO:0000256" key="3">
    <source>
        <dbReference type="ARBA" id="ARBA00023002"/>
    </source>
</evidence>
<dbReference type="Gene3D" id="3.40.50.720">
    <property type="entry name" value="NAD(P)-binding Rossmann-like Domain"/>
    <property type="match status" value="1"/>
</dbReference>
<dbReference type="CDD" id="cd05259">
    <property type="entry name" value="PCBER_SDR_a"/>
    <property type="match status" value="1"/>
</dbReference>
<name>A0A9P3B8B4_9EURO</name>
<comment type="caution">
    <text evidence="5">The sequence shown here is derived from an EMBL/GenBank/DDBJ whole genome shotgun (WGS) entry which is preliminary data.</text>
</comment>
<gene>
    <name evidence="5" type="ORF">Asppvi_005466</name>
</gene>
<keyword evidence="6" id="KW-1185">Reference proteome</keyword>
<dbReference type="Gene3D" id="3.90.25.10">
    <property type="entry name" value="UDP-galactose 4-epimerase, domain 1"/>
    <property type="match status" value="1"/>
</dbReference>
<dbReference type="EMBL" id="BHVY01000004">
    <property type="protein sequence ID" value="GIJ86577.1"/>
    <property type="molecule type" value="Genomic_DNA"/>
</dbReference>
<dbReference type="GeneID" id="67004077"/>
<reference evidence="5 6" key="1">
    <citation type="submission" date="2018-10" db="EMBL/GenBank/DDBJ databases">
        <title>Pan-genome distribution and transcriptional activeness of fungal secondary metabolism genes in Aspergillus section Fumigati.</title>
        <authorList>
            <person name="Takahashi H."/>
            <person name="Umemura M."/>
            <person name="Ninomiya A."/>
            <person name="Kusuya Y."/>
            <person name="Urayama S."/>
            <person name="Shimizu M."/>
            <person name="Watanabe A."/>
            <person name="Kamei K."/>
            <person name="Yaguchi T."/>
            <person name="Hagiwara D."/>
        </authorList>
    </citation>
    <scope>NUCLEOTIDE SEQUENCE [LARGE SCALE GENOMIC DNA]</scope>
    <source>
        <strain evidence="5 6">IFM 55266</strain>
    </source>
</reference>
<dbReference type="InterPro" id="IPR045312">
    <property type="entry name" value="PCBER-like"/>
</dbReference>
<dbReference type="SUPFAM" id="SSF51735">
    <property type="entry name" value="NAD(P)-binding Rossmann-fold domains"/>
    <property type="match status" value="1"/>
</dbReference>
<evidence type="ECO:0000256" key="2">
    <source>
        <dbReference type="ARBA" id="ARBA00022857"/>
    </source>
</evidence>
<evidence type="ECO:0000256" key="1">
    <source>
        <dbReference type="ARBA" id="ARBA00005725"/>
    </source>
</evidence>
<dbReference type="RefSeq" id="XP_043157323.1">
    <property type="nucleotide sequence ID" value="XM_043301388.1"/>
</dbReference>
<keyword evidence="3" id="KW-0560">Oxidoreductase</keyword>
<protein>
    <recommendedName>
        <fullName evidence="4">F-box domain-containing protein</fullName>
    </recommendedName>
</protein>
<dbReference type="PANTHER" id="PTHR47706:SF9">
    <property type="entry name" value="NMRA-LIKE DOMAIN-CONTAINING PROTEIN-RELATED"/>
    <property type="match status" value="1"/>
</dbReference>
<dbReference type="InterPro" id="IPR001810">
    <property type="entry name" value="F-box_dom"/>
</dbReference>
<dbReference type="InterPro" id="IPR016040">
    <property type="entry name" value="NAD(P)-bd_dom"/>
</dbReference>
<organism evidence="5 6">
    <name type="scientific">Aspergillus pseudoviridinutans</name>
    <dbReference type="NCBI Taxonomy" id="1517512"/>
    <lineage>
        <taxon>Eukaryota</taxon>
        <taxon>Fungi</taxon>
        <taxon>Dikarya</taxon>
        <taxon>Ascomycota</taxon>
        <taxon>Pezizomycotina</taxon>
        <taxon>Eurotiomycetes</taxon>
        <taxon>Eurotiomycetidae</taxon>
        <taxon>Eurotiales</taxon>
        <taxon>Aspergillaceae</taxon>
        <taxon>Aspergillus</taxon>
        <taxon>Aspergillus subgen. Fumigati</taxon>
    </lineage>
</organism>
<evidence type="ECO:0000313" key="5">
    <source>
        <dbReference type="EMBL" id="GIJ86577.1"/>
    </source>
</evidence>
<dbReference type="InterPro" id="IPR036047">
    <property type="entry name" value="F-box-like_dom_sf"/>
</dbReference>
<dbReference type="PROSITE" id="PS50181">
    <property type="entry name" value="FBOX"/>
    <property type="match status" value="1"/>
</dbReference>
<dbReference type="PANTHER" id="PTHR47706">
    <property type="entry name" value="NMRA-LIKE FAMILY PROTEIN"/>
    <property type="match status" value="1"/>
</dbReference>
<accession>A0A9P3B8B4</accession>
<evidence type="ECO:0000313" key="6">
    <source>
        <dbReference type="Proteomes" id="UP001043456"/>
    </source>
</evidence>
<sequence>MAYDCYCAICGVGFCGMLIETPSETGTERRRRWIEKRSQALQAGQSIDQVPQDGEEPVRSYDPKIVGWENVAWLYKAYCLGFNPQAASGKGKTFVSGPGYYADVGEIAIKSGTDAVPGQDRNVYTCYGSGTDDTPGPVIPFHGCCFEILTRVLTGSTDSSAIDMKVLYNVMTELSNGSSSALRLNYGDDIRRAQGRYWECIPGAEASSHDQYCATHPIETSGLDDLLKTNMATDGKFKKSFSHFDLKGRSPASPFGKLPLELVYQICSYLPGDSLKALTQASLSIQVVTQDNWFWKRFIQWDMPWFWEFYSSQNPRDLPADVNYKRLYLWLDKMTAARYGMDDLALIGVANRRRIWGVCEELASQYHKAVVAATRSFNQDKAKLRSRSDDHSLEAAEDGLDEEIDLEVRRLSRAFSDANHIGRALRAWLRRLDHMITQLYNCPNAALRRAGFIVTIITRSESKATFPSDIPVIRTIYTLENLTSALAGQDAAVCVVGPGGIGAQITMIDAAEAAGVKRFILDDFGWGDNPKSLPEFNDIHAHRRAGWDHAKAKADSNPNFTYTGISTGNPIDWALKRFPPMGFDVAHCSAIIYDSGTERFTGTTLEGIGQSVVGVLQHPGETANRFVKAQSIITCQNELLEAFQSATGKQWEVQRASTHALMENGKRKFQEGVSGWILDLVVAQLFDEGQSRCLLAQSREESDADLLGIAQESPEQVAAKALA</sequence>
<dbReference type="Proteomes" id="UP001043456">
    <property type="component" value="Unassembled WGS sequence"/>
</dbReference>
<proteinExistence type="inferred from homology"/>
<feature type="domain" description="F-box" evidence="4">
    <location>
        <begin position="252"/>
        <end position="298"/>
    </location>
</feature>
<dbReference type="Pfam" id="PF13460">
    <property type="entry name" value="NAD_binding_10"/>
    <property type="match status" value="1"/>
</dbReference>
<evidence type="ECO:0000259" key="4">
    <source>
        <dbReference type="PROSITE" id="PS50181"/>
    </source>
</evidence>
<keyword evidence="2" id="KW-0521">NADP</keyword>
<dbReference type="Gene3D" id="1.20.1280.50">
    <property type="match status" value="1"/>
</dbReference>
<dbReference type="GO" id="GO:0016491">
    <property type="term" value="F:oxidoreductase activity"/>
    <property type="evidence" value="ECO:0007669"/>
    <property type="project" value="UniProtKB-KW"/>
</dbReference>